<sequence length="182" mass="20848">MWNFAIEIIQSIFLIVAAIIILITAYGILTVNDKMDKVIYVRIHMLGMMDIACVLALIGLNQIFLGALYFVLAPLVAHAMANAYYYGEDPHKYDEDYDNRRNELSSRSNDLNIAKSPYFSRNDLNSNFKDNNLNDIPIKEINTDDIEVNFDNNAFNNDINTEKLSVSTIKIRKEELAEEKDD</sequence>
<dbReference type="RefSeq" id="WP_067259937.1">
    <property type="nucleotide sequence ID" value="NZ_LWMW01000111.1"/>
</dbReference>
<keyword evidence="3" id="KW-1185">Reference proteome</keyword>
<dbReference type="PATRIC" id="fig|47311.3.peg.1489"/>
<gene>
    <name evidence="2" type="ORF">MBCUT_13620</name>
</gene>
<evidence type="ECO:0000256" key="1">
    <source>
        <dbReference type="SAM" id="Phobius"/>
    </source>
</evidence>
<evidence type="ECO:0000313" key="3">
    <source>
        <dbReference type="Proteomes" id="UP000077275"/>
    </source>
</evidence>
<keyword evidence="1" id="KW-0812">Transmembrane</keyword>
<keyword evidence="1" id="KW-1133">Transmembrane helix</keyword>
<keyword evidence="1" id="KW-0472">Membrane</keyword>
<protein>
    <submittedName>
        <fullName evidence="2">Putative monovalent cation/H+ antiporter subunit G</fullName>
    </submittedName>
</protein>
<dbReference type="OrthoDB" id="65729at2157"/>
<comment type="caution">
    <text evidence="2">The sequence shown here is derived from an EMBL/GenBank/DDBJ whole genome shotgun (WGS) entry which is preliminary data.</text>
</comment>
<dbReference type="STRING" id="47311.MBCUT_13620"/>
<dbReference type="EMBL" id="LWMW01000111">
    <property type="protein sequence ID" value="KZX15664.1"/>
    <property type="molecule type" value="Genomic_DNA"/>
</dbReference>
<dbReference type="AlphaFoldDB" id="A0A166DJI6"/>
<organism evidence="2 3">
    <name type="scientific">Methanobrevibacter cuticularis</name>
    <dbReference type="NCBI Taxonomy" id="47311"/>
    <lineage>
        <taxon>Archaea</taxon>
        <taxon>Methanobacteriati</taxon>
        <taxon>Methanobacteriota</taxon>
        <taxon>Methanomada group</taxon>
        <taxon>Methanobacteria</taxon>
        <taxon>Methanobacteriales</taxon>
        <taxon>Methanobacteriaceae</taxon>
        <taxon>Methanobrevibacter</taxon>
    </lineage>
</organism>
<feature type="transmembrane region" description="Helical" evidence="1">
    <location>
        <begin position="12"/>
        <end position="31"/>
    </location>
</feature>
<name>A0A166DJI6_9EURY</name>
<reference evidence="2 3" key="1">
    <citation type="submission" date="2016-04" db="EMBL/GenBank/DDBJ databases">
        <title>Genome sequence of Methanobrevibacter cuticularis DSM 11139.</title>
        <authorList>
            <person name="Poehlein A."/>
            <person name="Seedorf H."/>
            <person name="Daniel R."/>
        </authorList>
    </citation>
    <scope>NUCLEOTIDE SEQUENCE [LARGE SCALE GENOMIC DNA]</scope>
    <source>
        <strain evidence="2 3">DSM 11139</strain>
    </source>
</reference>
<dbReference type="Proteomes" id="UP000077275">
    <property type="component" value="Unassembled WGS sequence"/>
</dbReference>
<accession>A0A166DJI6</accession>
<proteinExistence type="predicted"/>
<evidence type="ECO:0000313" key="2">
    <source>
        <dbReference type="EMBL" id="KZX15664.1"/>
    </source>
</evidence>